<proteinExistence type="predicted"/>
<dbReference type="AlphaFoldDB" id="X0TPR3"/>
<organism evidence="1">
    <name type="scientific">marine sediment metagenome</name>
    <dbReference type="NCBI Taxonomy" id="412755"/>
    <lineage>
        <taxon>unclassified sequences</taxon>
        <taxon>metagenomes</taxon>
        <taxon>ecological metagenomes</taxon>
    </lineage>
</organism>
<gene>
    <name evidence="1" type="ORF">S01H1_30147</name>
</gene>
<dbReference type="EMBL" id="BARS01018528">
    <property type="protein sequence ID" value="GAF95508.1"/>
    <property type="molecule type" value="Genomic_DNA"/>
</dbReference>
<feature type="non-terminal residue" evidence="1">
    <location>
        <position position="158"/>
    </location>
</feature>
<reference evidence="1" key="1">
    <citation type="journal article" date="2014" name="Front. Microbiol.">
        <title>High frequency of phylogenetically diverse reductive dehalogenase-homologous genes in deep subseafloor sedimentary metagenomes.</title>
        <authorList>
            <person name="Kawai M."/>
            <person name="Futagami T."/>
            <person name="Toyoda A."/>
            <person name="Takaki Y."/>
            <person name="Nishi S."/>
            <person name="Hori S."/>
            <person name="Arai W."/>
            <person name="Tsubouchi T."/>
            <person name="Morono Y."/>
            <person name="Uchiyama I."/>
            <person name="Ito T."/>
            <person name="Fujiyama A."/>
            <person name="Inagaki F."/>
            <person name="Takami H."/>
        </authorList>
    </citation>
    <scope>NUCLEOTIDE SEQUENCE</scope>
    <source>
        <strain evidence="1">Expedition CK06-06</strain>
    </source>
</reference>
<evidence type="ECO:0000313" key="1">
    <source>
        <dbReference type="EMBL" id="GAF95508.1"/>
    </source>
</evidence>
<sequence length="158" mass="18192">MLKESYYDFHGLLKVKIIGIDSYYQYRYYQCEPFMGRPDILVKIAKPEAPPKGAIGFDHAYYVKEDNIYVRGFTKWDGRARDIFGKFILDIKHLETPHLELTLSRNKSTLLYNILHSLIEVQLLKKGILMLHSSAMEKDGDVVLNIAIGGSFKTTISM</sequence>
<protein>
    <submittedName>
        <fullName evidence="1">Uncharacterized protein</fullName>
    </submittedName>
</protein>
<name>X0TPR3_9ZZZZ</name>
<comment type="caution">
    <text evidence="1">The sequence shown here is derived from an EMBL/GenBank/DDBJ whole genome shotgun (WGS) entry which is preliminary data.</text>
</comment>
<accession>X0TPR3</accession>